<evidence type="ECO:0000313" key="1">
    <source>
        <dbReference type="EMBL" id="MFD1464854.1"/>
    </source>
</evidence>
<dbReference type="Proteomes" id="UP001597244">
    <property type="component" value="Unassembled WGS sequence"/>
</dbReference>
<accession>A0ABW4DMU3</accession>
<dbReference type="RefSeq" id="WP_125576041.1">
    <property type="nucleotide sequence ID" value="NZ_JBHTOF010000020.1"/>
</dbReference>
<protein>
    <submittedName>
        <fullName evidence="1">Uncharacterized protein</fullName>
    </submittedName>
</protein>
<proteinExistence type="predicted"/>
<dbReference type="EMBL" id="JBHTOF010000020">
    <property type="protein sequence ID" value="MFD1464854.1"/>
    <property type="molecule type" value="Genomic_DNA"/>
</dbReference>
<keyword evidence="2" id="KW-1185">Reference proteome</keyword>
<gene>
    <name evidence="1" type="ORF">ACFQ4L_01940</name>
</gene>
<organism evidence="1 2">
    <name type="scientific">Lapidilactobacillus mulanensis</name>
    <dbReference type="NCBI Taxonomy" id="2485999"/>
    <lineage>
        <taxon>Bacteria</taxon>
        <taxon>Bacillati</taxon>
        <taxon>Bacillota</taxon>
        <taxon>Bacilli</taxon>
        <taxon>Lactobacillales</taxon>
        <taxon>Lactobacillaceae</taxon>
        <taxon>Lapidilactobacillus</taxon>
    </lineage>
</organism>
<sequence length="198" mass="22600">MKFWTVQPAQVLNEIVNDGVYYPDFRRSTYLSAIPALADIYELFLNSFNLINNISPDEKMGQGLIFAFSQTAFDNRIGKLVQINDINDFHEVIVSKKAAIQSLWGELGQNLDQKLILEVELDQEFLNPLLIDINDFQFLMPPISFPAPYQEADVNRITTAIRTGDFPRPIFPSGLMQAHLPYLKKADVVNAYHMFALE</sequence>
<name>A0ABW4DMU3_9LACO</name>
<evidence type="ECO:0000313" key="2">
    <source>
        <dbReference type="Proteomes" id="UP001597244"/>
    </source>
</evidence>
<comment type="caution">
    <text evidence="1">The sequence shown here is derived from an EMBL/GenBank/DDBJ whole genome shotgun (WGS) entry which is preliminary data.</text>
</comment>
<reference evidence="2" key="1">
    <citation type="journal article" date="2019" name="Int. J. Syst. Evol. Microbiol.">
        <title>The Global Catalogue of Microorganisms (GCM) 10K type strain sequencing project: providing services to taxonomists for standard genome sequencing and annotation.</title>
        <authorList>
            <consortium name="The Broad Institute Genomics Platform"/>
            <consortium name="The Broad Institute Genome Sequencing Center for Infectious Disease"/>
            <person name="Wu L."/>
            <person name="Ma J."/>
        </authorList>
    </citation>
    <scope>NUCLEOTIDE SEQUENCE [LARGE SCALE GENOMIC DNA]</scope>
    <source>
        <strain evidence="2">CCM 8951</strain>
    </source>
</reference>